<evidence type="ECO:0000313" key="14">
    <source>
        <dbReference type="Proteomes" id="UP000006695"/>
    </source>
</evidence>
<keyword evidence="9" id="KW-0812">Transmembrane</keyword>
<dbReference type="CDD" id="cd00082">
    <property type="entry name" value="HisKA"/>
    <property type="match status" value="1"/>
</dbReference>
<dbReference type="InterPro" id="IPR003594">
    <property type="entry name" value="HATPase_dom"/>
</dbReference>
<keyword evidence="4 7" id="KW-0597">Phosphoprotein</keyword>
<feature type="transmembrane region" description="Helical" evidence="9">
    <location>
        <begin position="195"/>
        <end position="218"/>
    </location>
</feature>
<dbReference type="GO" id="GO:0016020">
    <property type="term" value="C:membrane"/>
    <property type="evidence" value="ECO:0007669"/>
    <property type="project" value="UniProtKB-SubCell"/>
</dbReference>
<organism evidence="13 14">
    <name type="scientific">Geotalea uraniireducens (strain Rf4)</name>
    <name type="common">Geobacter uraniireducens</name>
    <dbReference type="NCBI Taxonomy" id="351605"/>
    <lineage>
        <taxon>Bacteria</taxon>
        <taxon>Pseudomonadati</taxon>
        <taxon>Thermodesulfobacteriota</taxon>
        <taxon>Desulfuromonadia</taxon>
        <taxon>Geobacterales</taxon>
        <taxon>Geobacteraceae</taxon>
        <taxon>Geotalea</taxon>
    </lineage>
</organism>
<feature type="coiled-coil region" evidence="8">
    <location>
        <begin position="259"/>
        <end position="286"/>
    </location>
</feature>
<dbReference type="CDD" id="cd06225">
    <property type="entry name" value="HAMP"/>
    <property type="match status" value="1"/>
</dbReference>
<keyword evidence="14" id="KW-1185">Reference proteome</keyword>
<evidence type="ECO:0000259" key="12">
    <source>
        <dbReference type="PROSITE" id="PS50885"/>
    </source>
</evidence>
<dbReference type="SUPFAM" id="SSF52172">
    <property type="entry name" value="CheY-like"/>
    <property type="match status" value="1"/>
</dbReference>
<dbReference type="SUPFAM" id="SSF158472">
    <property type="entry name" value="HAMP domain-like"/>
    <property type="match status" value="1"/>
</dbReference>
<keyword evidence="8" id="KW-0175">Coiled coil</keyword>
<dbReference type="SMART" id="SM00387">
    <property type="entry name" value="HATPase_c"/>
    <property type="match status" value="1"/>
</dbReference>
<dbReference type="HOGENOM" id="CLU_000445_114_51_7"/>
<name>A5G489_GEOUR</name>
<reference evidence="13 14" key="1">
    <citation type="submission" date="2007-05" db="EMBL/GenBank/DDBJ databases">
        <title>Complete sequence of Geobacter uraniireducens Rf4.</title>
        <authorList>
            <consortium name="US DOE Joint Genome Institute"/>
            <person name="Copeland A."/>
            <person name="Lucas S."/>
            <person name="Lapidus A."/>
            <person name="Barry K."/>
            <person name="Detter J.C."/>
            <person name="Glavina del Rio T."/>
            <person name="Hammon N."/>
            <person name="Israni S."/>
            <person name="Dalin E."/>
            <person name="Tice H."/>
            <person name="Pitluck S."/>
            <person name="Chertkov O."/>
            <person name="Brettin T."/>
            <person name="Bruce D."/>
            <person name="Han C."/>
            <person name="Schmutz J."/>
            <person name="Larimer F."/>
            <person name="Land M."/>
            <person name="Hauser L."/>
            <person name="Kyrpides N."/>
            <person name="Mikhailova N."/>
            <person name="Shelobolina E."/>
            <person name="Aklujkar M."/>
            <person name="Lovley D."/>
            <person name="Richardson P."/>
        </authorList>
    </citation>
    <scope>NUCLEOTIDE SEQUENCE [LARGE SCALE GENOMIC DNA]</scope>
    <source>
        <strain evidence="13 14">Rf4</strain>
    </source>
</reference>
<comment type="catalytic activity">
    <reaction evidence="1">
        <text>ATP + protein L-histidine = ADP + protein N-phospho-L-histidine.</text>
        <dbReference type="EC" id="2.7.13.3"/>
    </reaction>
</comment>
<dbReference type="InterPro" id="IPR003661">
    <property type="entry name" value="HisK_dim/P_dom"/>
</dbReference>
<feature type="domain" description="HAMP" evidence="12">
    <location>
        <begin position="219"/>
        <end position="271"/>
    </location>
</feature>
<protein>
    <recommendedName>
        <fullName evidence="3">histidine kinase</fullName>
        <ecNumber evidence="3">2.7.13.3</ecNumber>
    </recommendedName>
</protein>
<feature type="domain" description="Histidine kinase" evidence="10">
    <location>
        <begin position="295"/>
        <end position="518"/>
    </location>
</feature>
<dbReference type="AlphaFoldDB" id="A5G489"/>
<evidence type="ECO:0000256" key="3">
    <source>
        <dbReference type="ARBA" id="ARBA00012438"/>
    </source>
</evidence>
<evidence type="ECO:0000256" key="8">
    <source>
        <dbReference type="SAM" id="Coils"/>
    </source>
</evidence>
<sequence length="656" mass="72419">MKISFPFLKKQHESFSTRIFFLFNIFIIVISVSFTAFFFQQQRKALKQGLTNEGVLLAKLLAYNSRLGVYVENEELLSDAVDGIVRHKEVLFVSIHTLTGTPLKEQGRKPSARAGETAASNWQAKADLLKINREPLVVEGVDTFEFLAPVVSSPAYASEEALLTDESPFKPKERIIGFVRLILDKKFLDQRLQTLLFTSILLALVFLVSGSIITYLIVKGITQPLNRLTAGVKALGTGGTFNKIPVETRDEIGNLATAFNTMSESLQNREAEKQHLEEQLRHSQKMEAIGTLAGGVAHDFNNLLTVITGFGNLMQMNLQEDTQLMTYADQILIASDRAAVLTKRLLTFSRNQIINPSPMNINVIIKSLENILVRVISEDVEFKVDLGGENLTVMTDSGLIDQIIINLAANARDAMPNGGMLTIRTNIAELGGESLSPGDHGKPGKYALITVTDTGSGMEEETVERIFEPFFTTKEVGKGTGLGLSMVYGLVKQHKGVIRVESALGRGTTFRIYLPLIESSAEEKKSETLCFPKGNNETLLVAEDDKLVMGLTREILGKHGYRIIEAADGEDAVAKFTENADRIEMVLLDVIMPKKNGKEVFEEIKKIKPGIKTLFMSGYTNDIIAGKGVIEEGINFISKPVQPGELLHKIKEVLQQ</sequence>
<dbReference type="SMART" id="SM00388">
    <property type="entry name" value="HisKA"/>
    <property type="match status" value="1"/>
</dbReference>
<keyword evidence="5" id="KW-0808">Transferase</keyword>
<feature type="modified residue" description="4-aspartylphosphate" evidence="7">
    <location>
        <position position="589"/>
    </location>
</feature>
<keyword evidence="6 13" id="KW-0418">Kinase</keyword>
<dbReference type="EMBL" id="CP000698">
    <property type="protein sequence ID" value="ABQ26607.1"/>
    <property type="molecule type" value="Genomic_DNA"/>
</dbReference>
<dbReference type="SMART" id="SM00448">
    <property type="entry name" value="REC"/>
    <property type="match status" value="1"/>
</dbReference>
<evidence type="ECO:0000256" key="7">
    <source>
        <dbReference type="PROSITE-ProRule" id="PRU00169"/>
    </source>
</evidence>
<dbReference type="Pfam" id="PF00672">
    <property type="entry name" value="HAMP"/>
    <property type="match status" value="1"/>
</dbReference>
<dbReference type="PRINTS" id="PR00344">
    <property type="entry name" value="BCTRLSENSOR"/>
</dbReference>
<evidence type="ECO:0000256" key="5">
    <source>
        <dbReference type="ARBA" id="ARBA00022679"/>
    </source>
</evidence>
<evidence type="ECO:0000259" key="10">
    <source>
        <dbReference type="PROSITE" id="PS50109"/>
    </source>
</evidence>
<dbReference type="InterPro" id="IPR003660">
    <property type="entry name" value="HAMP_dom"/>
</dbReference>
<gene>
    <name evidence="13" type="ordered locus">Gura_2428</name>
</gene>
<dbReference type="Gene3D" id="3.40.50.2300">
    <property type="match status" value="1"/>
</dbReference>
<dbReference type="PROSITE" id="PS50885">
    <property type="entry name" value="HAMP"/>
    <property type="match status" value="1"/>
</dbReference>
<dbReference type="EC" id="2.7.13.3" evidence="3"/>
<dbReference type="SUPFAM" id="SSF55874">
    <property type="entry name" value="ATPase domain of HSP90 chaperone/DNA topoisomerase II/histidine kinase"/>
    <property type="match status" value="1"/>
</dbReference>
<dbReference type="InterPro" id="IPR004358">
    <property type="entry name" value="Sig_transdc_His_kin-like_C"/>
</dbReference>
<dbReference type="SMART" id="SM00304">
    <property type="entry name" value="HAMP"/>
    <property type="match status" value="1"/>
</dbReference>
<dbReference type="RefSeq" id="WP_011939297.1">
    <property type="nucleotide sequence ID" value="NC_009483.1"/>
</dbReference>
<dbReference type="PANTHER" id="PTHR43065">
    <property type="entry name" value="SENSOR HISTIDINE KINASE"/>
    <property type="match status" value="1"/>
</dbReference>
<feature type="transmembrane region" description="Helical" evidence="9">
    <location>
        <begin position="20"/>
        <end position="39"/>
    </location>
</feature>
<dbReference type="InterPro" id="IPR005467">
    <property type="entry name" value="His_kinase_dom"/>
</dbReference>
<dbReference type="STRING" id="351605.Gura_2428"/>
<comment type="subcellular location">
    <subcellularLocation>
        <location evidence="2">Membrane</location>
    </subcellularLocation>
</comment>
<dbReference type="Pfam" id="PF00072">
    <property type="entry name" value="Response_reg"/>
    <property type="match status" value="1"/>
</dbReference>
<evidence type="ECO:0000256" key="1">
    <source>
        <dbReference type="ARBA" id="ARBA00000085"/>
    </source>
</evidence>
<dbReference type="PROSITE" id="PS50110">
    <property type="entry name" value="RESPONSE_REGULATORY"/>
    <property type="match status" value="1"/>
</dbReference>
<dbReference type="Pfam" id="PF00512">
    <property type="entry name" value="HisKA"/>
    <property type="match status" value="1"/>
</dbReference>
<dbReference type="Gene3D" id="6.10.340.10">
    <property type="match status" value="1"/>
</dbReference>
<evidence type="ECO:0000256" key="2">
    <source>
        <dbReference type="ARBA" id="ARBA00004370"/>
    </source>
</evidence>
<keyword evidence="9" id="KW-1133">Transmembrane helix</keyword>
<evidence type="ECO:0000259" key="11">
    <source>
        <dbReference type="PROSITE" id="PS50110"/>
    </source>
</evidence>
<dbReference type="GO" id="GO:0000155">
    <property type="term" value="F:phosphorelay sensor kinase activity"/>
    <property type="evidence" value="ECO:0007669"/>
    <property type="project" value="InterPro"/>
</dbReference>
<evidence type="ECO:0000256" key="9">
    <source>
        <dbReference type="SAM" id="Phobius"/>
    </source>
</evidence>
<dbReference type="Pfam" id="PF02518">
    <property type="entry name" value="HATPase_c"/>
    <property type="match status" value="1"/>
</dbReference>
<dbReference type="PROSITE" id="PS50109">
    <property type="entry name" value="HIS_KIN"/>
    <property type="match status" value="1"/>
</dbReference>
<accession>A5G489</accession>
<dbReference type="InterPro" id="IPR011006">
    <property type="entry name" value="CheY-like_superfamily"/>
</dbReference>
<dbReference type="OrthoDB" id="9761263at2"/>
<dbReference type="InterPro" id="IPR036890">
    <property type="entry name" value="HATPase_C_sf"/>
</dbReference>
<dbReference type="InterPro" id="IPR036097">
    <property type="entry name" value="HisK_dim/P_sf"/>
</dbReference>
<proteinExistence type="predicted"/>
<dbReference type="CDD" id="cd00156">
    <property type="entry name" value="REC"/>
    <property type="match status" value="1"/>
</dbReference>
<keyword evidence="9" id="KW-0472">Membrane</keyword>
<dbReference type="Gene3D" id="1.10.287.130">
    <property type="match status" value="1"/>
</dbReference>
<feature type="domain" description="Response regulatory" evidence="11">
    <location>
        <begin position="538"/>
        <end position="654"/>
    </location>
</feature>
<evidence type="ECO:0000256" key="6">
    <source>
        <dbReference type="ARBA" id="ARBA00022777"/>
    </source>
</evidence>
<dbReference type="KEGG" id="gur:Gura_2428"/>
<evidence type="ECO:0000313" key="13">
    <source>
        <dbReference type="EMBL" id="ABQ26607.1"/>
    </source>
</evidence>
<dbReference type="InterPro" id="IPR001789">
    <property type="entry name" value="Sig_transdc_resp-reg_receiver"/>
</dbReference>
<evidence type="ECO:0000256" key="4">
    <source>
        <dbReference type="ARBA" id="ARBA00022553"/>
    </source>
</evidence>
<dbReference type="Gene3D" id="3.30.565.10">
    <property type="entry name" value="Histidine kinase-like ATPase, C-terminal domain"/>
    <property type="match status" value="1"/>
</dbReference>
<dbReference type="PANTHER" id="PTHR43065:SF42">
    <property type="entry name" value="TWO-COMPONENT SENSOR PPRA"/>
    <property type="match status" value="1"/>
</dbReference>
<dbReference type="Proteomes" id="UP000006695">
    <property type="component" value="Chromosome"/>
</dbReference>
<dbReference type="SUPFAM" id="SSF47384">
    <property type="entry name" value="Homodimeric domain of signal transducing histidine kinase"/>
    <property type="match status" value="1"/>
</dbReference>